<dbReference type="RefSeq" id="XP_006567169.2">
    <property type="nucleotide sequence ID" value="XM_006567106.3"/>
</dbReference>
<dbReference type="PANTHER" id="PTHR43201:SF5">
    <property type="entry name" value="MEDIUM-CHAIN ACYL-COA LIGASE ACSF2, MITOCHONDRIAL"/>
    <property type="match status" value="1"/>
</dbReference>
<dbReference type="Gene3D" id="3.30.300.30">
    <property type="match status" value="1"/>
</dbReference>
<dbReference type="EC" id="6.2.1.2" evidence="4"/>
<organism evidence="10">
    <name type="scientific">Apis mellifera</name>
    <name type="common">Honeybee</name>
    <dbReference type="NCBI Taxonomy" id="7460"/>
    <lineage>
        <taxon>Eukaryota</taxon>
        <taxon>Metazoa</taxon>
        <taxon>Ecdysozoa</taxon>
        <taxon>Arthropoda</taxon>
        <taxon>Hexapoda</taxon>
        <taxon>Insecta</taxon>
        <taxon>Pterygota</taxon>
        <taxon>Neoptera</taxon>
        <taxon>Endopterygota</taxon>
        <taxon>Hymenoptera</taxon>
        <taxon>Apocrita</taxon>
        <taxon>Aculeata</taxon>
        <taxon>Apoidea</taxon>
        <taxon>Anthophila</taxon>
        <taxon>Apidae</taxon>
        <taxon>Apis</taxon>
    </lineage>
</organism>
<dbReference type="CTD" id="80221"/>
<evidence type="ECO:0000256" key="7">
    <source>
        <dbReference type="ARBA" id="ARBA00048277"/>
    </source>
</evidence>
<evidence type="ECO:0000313" key="10">
    <source>
        <dbReference type="EnsemblMetazoa" id="XP_006567169"/>
    </source>
</evidence>
<dbReference type="FunFam" id="3.30.300.30:FF:000008">
    <property type="entry name" value="2,3-dihydroxybenzoate-AMP ligase"/>
    <property type="match status" value="1"/>
</dbReference>
<dbReference type="InterPro" id="IPR025110">
    <property type="entry name" value="AMP-bd_C"/>
</dbReference>
<evidence type="ECO:0000313" key="12">
    <source>
        <dbReference type="RefSeq" id="XP_006567169.2"/>
    </source>
</evidence>
<gene>
    <name evidence="12" type="primary">ACSF2</name>
</gene>
<dbReference type="SUPFAM" id="SSF56801">
    <property type="entry name" value="Acetyl-CoA synthetase-like"/>
    <property type="match status" value="1"/>
</dbReference>
<comment type="catalytic activity">
    <reaction evidence="6">
        <text>octanoate + ATP + CoA = octanoyl-CoA + AMP + diphosphate</text>
        <dbReference type="Rhea" id="RHEA:33631"/>
        <dbReference type="ChEBI" id="CHEBI:25646"/>
        <dbReference type="ChEBI" id="CHEBI:30616"/>
        <dbReference type="ChEBI" id="CHEBI:33019"/>
        <dbReference type="ChEBI" id="CHEBI:57287"/>
        <dbReference type="ChEBI" id="CHEBI:57386"/>
        <dbReference type="ChEBI" id="CHEBI:456215"/>
    </reaction>
</comment>
<evidence type="ECO:0000259" key="9">
    <source>
        <dbReference type="Pfam" id="PF13193"/>
    </source>
</evidence>
<dbReference type="Pfam" id="PF00501">
    <property type="entry name" value="AMP-binding"/>
    <property type="match status" value="1"/>
</dbReference>
<evidence type="ECO:0000256" key="1">
    <source>
        <dbReference type="ARBA" id="ARBA00006432"/>
    </source>
</evidence>
<evidence type="ECO:0000256" key="2">
    <source>
        <dbReference type="ARBA" id="ARBA00022598"/>
    </source>
</evidence>
<evidence type="ECO:0000256" key="6">
    <source>
        <dbReference type="ARBA" id="ARBA00047319"/>
    </source>
</evidence>
<name>A0A7M7GV40_APIME</name>
<accession>A0A7M7GV40</accession>
<feature type="domain" description="AMP-dependent synthetase/ligase" evidence="8">
    <location>
        <begin position="86"/>
        <end position="461"/>
    </location>
</feature>
<dbReference type="GO" id="GO:0031956">
    <property type="term" value="F:medium-chain fatty acid-CoA ligase activity"/>
    <property type="evidence" value="ECO:0007669"/>
    <property type="project" value="UniProtKB-EC"/>
</dbReference>
<dbReference type="Gene3D" id="3.40.50.12780">
    <property type="entry name" value="N-terminal domain of ligase-like"/>
    <property type="match status" value="1"/>
</dbReference>
<evidence type="ECO:0000256" key="3">
    <source>
        <dbReference type="ARBA" id="ARBA00037247"/>
    </source>
</evidence>
<comment type="catalytic activity">
    <reaction evidence="7">
        <text>a medium-chain fatty acid + ATP + CoA = a medium-chain fatty acyl-CoA + AMP + diphosphate</text>
        <dbReference type="Rhea" id="RHEA:48340"/>
        <dbReference type="ChEBI" id="CHEBI:30616"/>
        <dbReference type="ChEBI" id="CHEBI:33019"/>
        <dbReference type="ChEBI" id="CHEBI:57287"/>
        <dbReference type="ChEBI" id="CHEBI:59558"/>
        <dbReference type="ChEBI" id="CHEBI:90546"/>
        <dbReference type="ChEBI" id="CHEBI:456215"/>
        <dbReference type="EC" id="6.2.1.2"/>
    </reaction>
</comment>
<reference evidence="12" key="2">
    <citation type="submission" date="2025-04" db="UniProtKB">
        <authorList>
            <consortium name="RefSeq"/>
        </authorList>
    </citation>
    <scope>IDENTIFICATION</scope>
    <source>
        <strain evidence="12">DH4</strain>
        <tissue evidence="12">Whole body</tissue>
    </source>
</reference>
<dbReference type="InterPro" id="IPR045851">
    <property type="entry name" value="AMP-bd_C_sf"/>
</dbReference>
<reference evidence="10" key="1">
    <citation type="submission" date="2021-01" db="UniProtKB">
        <authorList>
            <consortium name="EnsemblMetazoa"/>
        </authorList>
    </citation>
    <scope>IDENTIFICATION</scope>
    <source>
        <strain evidence="10">DH4</strain>
    </source>
</reference>
<feature type="domain" description="AMP-binding enzyme C-terminal" evidence="9">
    <location>
        <begin position="512"/>
        <end position="587"/>
    </location>
</feature>
<dbReference type="InterPro" id="IPR042099">
    <property type="entry name" value="ANL_N_sf"/>
</dbReference>
<comment type="similarity">
    <text evidence="1">Belongs to the ATP-dependent AMP-binding enzyme family.</text>
</comment>
<dbReference type="InterPro" id="IPR020845">
    <property type="entry name" value="AMP-binding_CS"/>
</dbReference>
<dbReference type="GO" id="GO:0006631">
    <property type="term" value="P:fatty acid metabolic process"/>
    <property type="evidence" value="ECO:0007669"/>
    <property type="project" value="TreeGrafter"/>
</dbReference>
<dbReference type="Pfam" id="PF13193">
    <property type="entry name" value="AMP-binding_C"/>
    <property type="match status" value="1"/>
</dbReference>
<dbReference type="PANTHER" id="PTHR43201">
    <property type="entry name" value="ACYL-COA SYNTHETASE"/>
    <property type="match status" value="1"/>
</dbReference>
<accession>A0A8B6Z3M9</accession>
<dbReference type="GeneID" id="552475"/>
<dbReference type="InterPro" id="IPR000873">
    <property type="entry name" value="AMP-dep_synth/lig_dom"/>
</dbReference>
<dbReference type="PROSITE" id="PS00455">
    <property type="entry name" value="AMP_BINDING"/>
    <property type="match status" value="1"/>
</dbReference>
<evidence type="ECO:0000313" key="11">
    <source>
        <dbReference type="Proteomes" id="UP000005203"/>
    </source>
</evidence>
<comment type="function">
    <text evidence="3">Acyl-CoA synthases catalyze the initial reaction in fatty acid metabolism, by forming a thioester with CoA. Has some preference toward medium-chain substrates. Plays a role in adipocyte differentiation.</text>
</comment>
<evidence type="ECO:0000256" key="4">
    <source>
        <dbReference type="ARBA" id="ARBA00039009"/>
    </source>
</evidence>
<evidence type="ECO:0000259" key="8">
    <source>
        <dbReference type="Pfam" id="PF00501"/>
    </source>
</evidence>
<dbReference type="Proteomes" id="UP000005203">
    <property type="component" value="Linkage group LG4"/>
</dbReference>
<sequence>MLRFYAITRNSSSSHLNIFPNVRPTRSRRNLDDSLLAFRGNWRTRDARRYRSSRAEARNVEAGRSHLFQPGNVPVTDETLGKLAADAARRWGDKECVVSLHQGVRLTFNEILGRADRFAAGLKRLGLERGDRFGIWAPNDVEWIIGFVAATRAGLVSVSINPTYKLNEIAYCLKKVGIKAVLSPANFKNQDYPAMLLRAKQTCPTLEHIIIYSKDHVAGTRRLADVEQLASKIEVERIAGEQDRISCHNGSNIQFTSGTTGNPKATLLSHRSLVNNARQNVLRSEIRMENKVCLNVPFFHVYGLIKGLLTMFHTGVTIVLEARSFNPTKSLDAIIGEKCDTVYGTPTMWITMLDVYHRVQPPPITLACGVTGGAIASPELFKKIRESFNFNNIKNIYGLTEVTGVIFHSMPNEKNELTDNTVGHLSDHIEVKVVDENGKTVPFGTRGELWSRGYSNMIEYYNDEEATKKSITKDGWFKTGDQFILRSDGYGQIVGRLKEMIIRGGENIFPKEIEDVIMMHPLVAEVQVIGAYDEVYGEELCACVRLRDGAKLEKEELKEFCASQMASFKIPHYVEFVTEYPKTSSGKVQKRRKHRVVTRYTGSLIRIQRFSTIARVEDVFTLTRSLVLANCRRGEKR</sequence>
<dbReference type="EnsemblMetazoa" id="XM_006567106">
    <property type="protein sequence ID" value="XP_006567169"/>
    <property type="gene ID" value="GeneID_552475"/>
</dbReference>
<proteinExistence type="inferred from homology"/>
<evidence type="ECO:0000256" key="5">
    <source>
        <dbReference type="ARBA" id="ARBA00039638"/>
    </source>
</evidence>
<protein>
    <recommendedName>
        <fullName evidence="5">Medium-chain acyl-CoA ligase ACSF2, mitochondrial</fullName>
        <ecNumber evidence="4">6.2.1.2</ecNumber>
    </recommendedName>
</protein>
<dbReference type="AlphaFoldDB" id="A0A7M7GV40"/>
<dbReference type="OrthoDB" id="10253115at2759"/>
<keyword evidence="2" id="KW-0436">Ligase</keyword>
<keyword evidence="11" id="KW-1185">Reference proteome</keyword>